<reference evidence="5" key="1">
    <citation type="submission" date="2022-07" db="EMBL/GenBank/DDBJ databases">
        <title>Phylogenomic reconstructions and comparative analyses of Kickxellomycotina fungi.</title>
        <authorList>
            <person name="Reynolds N.K."/>
            <person name="Stajich J.E."/>
            <person name="Barry K."/>
            <person name="Grigoriev I.V."/>
            <person name="Crous P."/>
            <person name="Smith M.E."/>
        </authorList>
    </citation>
    <scope>NUCLEOTIDE SEQUENCE</scope>
    <source>
        <strain evidence="5">NRRL 1566</strain>
    </source>
</reference>
<feature type="compositionally biased region" description="Low complexity" evidence="3">
    <location>
        <begin position="558"/>
        <end position="570"/>
    </location>
</feature>
<dbReference type="InterPro" id="IPR036910">
    <property type="entry name" value="HMG_box_dom_sf"/>
</dbReference>
<dbReference type="OrthoDB" id="1919336at2759"/>
<feature type="compositionally biased region" description="Polar residues" evidence="3">
    <location>
        <begin position="601"/>
        <end position="614"/>
    </location>
</feature>
<feature type="domain" description="HMG box" evidence="4">
    <location>
        <begin position="239"/>
        <end position="292"/>
    </location>
</feature>
<dbReference type="GO" id="GO:0003677">
    <property type="term" value="F:DNA binding"/>
    <property type="evidence" value="ECO:0007669"/>
    <property type="project" value="UniProtKB-UniRule"/>
</dbReference>
<dbReference type="AlphaFoldDB" id="A0A9W8I920"/>
<feature type="region of interest" description="Disordered" evidence="3">
    <location>
        <begin position="301"/>
        <end position="336"/>
    </location>
</feature>
<feature type="DNA-binding region" description="HMG box" evidence="2">
    <location>
        <begin position="334"/>
        <end position="390"/>
    </location>
</feature>
<evidence type="ECO:0000256" key="2">
    <source>
        <dbReference type="PROSITE-ProRule" id="PRU00267"/>
    </source>
</evidence>
<dbReference type="InterPro" id="IPR050342">
    <property type="entry name" value="HMGB"/>
</dbReference>
<evidence type="ECO:0000256" key="3">
    <source>
        <dbReference type="SAM" id="MobiDB-lite"/>
    </source>
</evidence>
<feature type="compositionally biased region" description="Polar residues" evidence="3">
    <location>
        <begin position="638"/>
        <end position="648"/>
    </location>
</feature>
<evidence type="ECO:0000313" key="5">
    <source>
        <dbReference type="EMBL" id="KAJ2849270.1"/>
    </source>
</evidence>
<dbReference type="Gene3D" id="1.10.30.10">
    <property type="entry name" value="High mobility group box domain"/>
    <property type="match status" value="3"/>
</dbReference>
<feature type="region of interest" description="Disordered" evidence="3">
    <location>
        <begin position="638"/>
        <end position="676"/>
    </location>
</feature>
<feature type="compositionally biased region" description="Low complexity" evidence="3">
    <location>
        <begin position="615"/>
        <end position="625"/>
    </location>
</feature>
<dbReference type="Proteomes" id="UP001139887">
    <property type="component" value="Unassembled WGS sequence"/>
</dbReference>
<keyword evidence="6" id="KW-1185">Reference proteome</keyword>
<evidence type="ECO:0000256" key="1">
    <source>
        <dbReference type="ARBA" id="ARBA00023125"/>
    </source>
</evidence>
<feature type="compositionally biased region" description="Polar residues" evidence="3">
    <location>
        <begin position="660"/>
        <end position="676"/>
    </location>
</feature>
<feature type="compositionally biased region" description="Acidic residues" evidence="3">
    <location>
        <begin position="583"/>
        <end position="599"/>
    </location>
</feature>
<feature type="domain" description="HMG box" evidence="4">
    <location>
        <begin position="334"/>
        <end position="390"/>
    </location>
</feature>
<dbReference type="InterPro" id="IPR009071">
    <property type="entry name" value="HMG_box_dom"/>
</dbReference>
<feature type="region of interest" description="Disordered" evidence="3">
    <location>
        <begin position="551"/>
        <end position="625"/>
    </location>
</feature>
<organism evidence="5 6">
    <name type="scientific">Coemansia brasiliensis</name>
    <dbReference type="NCBI Taxonomy" id="2650707"/>
    <lineage>
        <taxon>Eukaryota</taxon>
        <taxon>Fungi</taxon>
        <taxon>Fungi incertae sedis</taxon>
        <taxon>Zoopagomycota</taxon>
        <taxon>Kickxellomycotina</taxon>
        <taxon>Kickxellomycetes</taxon>
        <taxon>Kickxellales</taxon>
        <taxon>Kickxellaceae</taxon>
        <taxon>Coemansia</taxon>
    </lineage>
</organism>
<dbReference type="SUPFAM" id="SSF47095">
    <property type="entry name" value="HMG-box"/>
    <property type="match status" value="3"/>
</dbReference>
<comment type="caution">
    <text evidence="5">The sequence shown here is derived from an EMBL/GenBank/DDBJ whole genome shotgun (WGS) entry which is preliminary data.</text>
</comment>
<feature type="region of interest" description="Disordered" evidence="3">
    <location>
        <begin position="77"/>
        <end position="137"/>
    </location>
</feature>
<accession>A0A9W8I920</accession>
<sequence>MPLITLSSEDCEMIEKCVDMISMQCRMIGNMLRRSREASGVQPASHDVSPPESNEGMVDMLNNAVSTLASTVRQVSTEMGAHEETPLASRKRSRIRHEQAHPEAFDDSHIGAESTPSHATTPPAAKRRGRPPRDYGDELGPAFAVYASENYYRAEQGILERTHGPPGTRPSKHEVLRALWDTWWLSGQNVKDKYLSISRHEMAVNETHMLELLVDYPLPNEAGAAQASVRGPARTISRSPEPIAPFDLFMREQIPLLRSKVPDWNDAEIHRRLTASWNTMSSSDRDKYNAAATLASASPAPHAALNATPTNSSSALRASSSGAGSKHGGRAPSQSTPRRAYVLFCRQERPLLVQANPDWDLPMVNKELGRKWKELTPEQKEVYHDLERKEYDSRMAAAGSSSLDTYGAQGYSRNGSFYSGISTPTGGGKSYNGEVSFIARSGKSGALGSGNPHKGPSKAYVFYSRLNRKNVTTEHPEWDLATVNRELGRMWKALSLEERQTWEARAAGSATGTGDAESTSSTPQARESPAISLQAAVTSVVTPSPIPAALSTNSENVSASTPASGTATPTTKEDVAMTTGPDYDGEGEAEDVEMQDDDNTNGHSKPSQGTVLHPSSNIISSSESYSTTAAPIVLPKHQSSPFSATSINGPPPTAKPAVVSNGTSSATSSLQNPYNR</sequence>
<proteinExistence type="predicted"/>
<dbReference type="Pfam" id="PF00505">
    <property type="entry name" value="HMG_box"/>
    <property type="match status" value="3"/>
</dbReference>
<evidence type="ECO:0000259" key="4">
    <source>
        <dbReference type="PROSITE" id="PS50118"/>
    </source>
</evidence>
<feature type="region of interest" description="Disordered" evidence="3">
    <location>
        <begin position="504"/>
        <end position="531"/>
    </location>
</feature>
<evidence type="ECO:0000313" key="6">
    <source>
        <dbReference type="Proteomes" id="UP001139887"/>
    </source>
</evidence>
<protein>
    <recommendedName>
        <fullName evidence="4">HMG box domain-containing protein</fullName>
    </recommendedName>
</protein>
<feature type="compositionally biased region" description="Low complexity" evidence="3">
    <location>
        <begin position="301"/>
        <end position="324"/>
    </location>
</feature>
<keyword evidence="2" id="KW-0539">Nucleus</keyword>
<dbReference type="GO" id="GO:0005634">
    <property type="term" value="C:nucleus"/>
    <property type="evidence" value="ECO:0007669"/>
    <property type="project" value="UniProtKB-UniRule"/>
</dbReference>
<feature type="DNA-binding region" description="HMG box" evidence="2">
    <location>
        <begin position="239"/>
        <end position="292"/>
    </location>
</feature>
<dbReference type="PANTHER" id="PTHR48112">
    <property type="entry name" value="HIGH MOBILITY GROUP PROTEIN DSP1"/>
    <property type="match status" value="1"/>
</dbReference>
<keyword evidence="1 2" id="KW-0238">DNA-binding</keyword>
<dbReference type="PROSITE" id="PS50118">
    <property type="entry name" value="HMG_BOX_2"/>
    <property type="match status" value="3"/>
</dbReference>
<feature type="domain" description="HMG box" evidence="4">
    <location>
        <begin position="453"/>
        <end position="506"/>
    </location>
</feature>
<dbReference type="EMBL" id="JANBUW010000090">
    <property type="protein sequence ID" value="KAJ2849270.1"/>
    <property type="molecule type" value="Genomic_DNA"/>
</dbReference>
<name>A0A9W8I920_9FUNG</name>
<feature type="compositionally biased region" description="Polar residues" evidence="3">
    <location>
        <begin position="510"/>
        <end position="525"/>
    </location>
</feature>
<dbReference type="CDD" id="cd00084">
    <property type="entry name" value="HMG-box_SF"/>
    <property type="match status" value="3"/>
</dbReference>
<dbReference type="SMART" id="SM00398">
    <property type="entry name" value="HMG"/>
    <property type="match status" value="3"/>
</dbReference>
<feature type="compositionally biased region" description="Basic and acidic residues" evidence="3">
    <location>
        <begin position="96"/>
        <end position="110"/>
    </location>
</feature>
<feature type="DNA-binding region" description="HMG box" evidence="2">
    <location>
        <begin position="453"/>
        <end position="506"/>
    </location>
</feature>
<gene>
    <name evidence="5" type="ORF">IWW36_002744</name>
</gene>